<accession>A0A3E0GW14</accession>
<dbReference type="RefSeq" id="WP_116180877.1">
    <property type="nucleotide sequence ID" value="NZ_CP144376.1"/>
</dbReference>
<evidence type="ECO:0000313" key="2">
    <source>
        <dbReference type="Proteomes" id="UP000256269"/>
    </source>
</evidence>
<proteinExistence type="predicted"/>
<sequence length="239" mass="24693">MSEAALADVLTRASDVVQSATELAERASDLAARPVLPVVPSLSGVLPDAGLRKGSTISVTGSTSLLLALIAEVTQRGSWAAVVGVPDLGLVAADELGVVTHRVAMIPCVPHETAGDVIAALLDGFDIVAVAAEQALPRGQRGLTLARRLTARARSRAAVLLTIGAWPVADLTLQCAELRWEGLAAGTGYLRTQDALVTVRGRGTAARPKTVPVRLRGTNGPALRDDAPGSMATVHRLRA</sequence>
<evidence type="ECO:0000313" key="1">
    <source>
        <dbReference type="EMBL" id="REH31059.1"/>
    </source>
</evidence>
<gene>
    <name evidence="1" type="ORF">BCF44_12282</name>
</gene>
<keyword evidence="2" id="KW-1185">Reference proteome</keyword>
<organism evidence="1 2">
    <name type="scientific">Kutzneria buriramensis</name>
    <dbReference type="NCBI Taxonomy" id="1045776"/>
    <lineage>
        <taxon>Bacteria</taxon>
        <taxon>Bacillati</taxon>
        <taxon>Actinomycetota</taxon>
        <taxon>Actinomycetes</taxon>
        <taxon>Pseudonocardiales</taxon>
        <taxon>Pseudonocardiaceae</taxon>
        <taxon>Kutzneria</taxon>
    </lineage>
</organism>
<dbReference type="Proteomes" id="UP000256269">
    <property type="component" value="Unassembled WGS sequence"/>
</dbReference>
<comment type="caution">
    <text evidence="1">The sequence shown here is derived from an EMBL/GenBank/DDBJ whole genome shotgun (WGS) entry which is preliminary data.</text>
</comment>
<name>A0A3E0GW14_9PSEU</name>
<evidence type="ECO:0008006" key="3">
    <source>
        <dbReference type="Google" id="ProtNLM"/>
    </source>
</evidence>
<dbReference type="OrthoDB" id="3873597at2"/>
<dbReference type="EMBL" id="QUNO01000022">
    <property type="protein sequence ID" value="REH31059.1"/>
    <property type="molecule type" value="Genomic_DNA"/>
</dbReference>
<dbReference type="AlphaFoldDB" id="A0A3E0GW14"/>
<protein>
    <recommendedName>
        <fullName evidence="3">Recombinase A</fullName>
    </recommendedName>
</protein>
<reference evidence="1 2" key="1">
    <citation type="submission" date="2018-08" db="EMBL/GenBank/DDBJ databases">
        <title>Genomic Encyclopedia of Archaeal and Bacterial Type Strains, Phase II (KMG-II): from individual species to whole genera.</title>
        <authorList>
            <person name="Goeker M."/>
        </authorList>
    </citation>
    <scope>NUCLEOTIDE SEQUENCE [LARGE SCALE GENOMIC DNA]</scope>
    <source>
        <strain evidence="1 2">DSM 45791</strain>
    </source>
</reference>